<feature type="domain" description="ZSWIM1/3 RNaseH-like" evidence="2">
    <location>
        <begin position="237"/>
        <end position="351"/>
    </location>
</feature>
<dbReference type="Pfam" id="PF21056">
    <property type="entry name" value="ZSWIM1-3_RNaseH-like"/>
    <property type="match status" value="1"/>
</dbReference>
<dbReference type="PANTHER" id="PTHR31569:SF4">
    <property type="entry name" value="SWIM-TYPE DOMAIN-CONTAINING PROTEIN"/>
    <property type="match status" value="1"/>
</dbReference>
<dbReference type="InterPro" id="IPR048324">
    <property type="entry name" value="ZSWIM1-3_RNaseH-like"/>
</dbReference>
<sequence length="679" mass="76574">MDGDHAGYVSLTTSMDVDHTGYVTLTPPVMEIGAKFSSLEELSAALRLYEETHFTQFWRSSSRTILGARKKGLKRPIKEELVYSEIVFSCANGGRKYTSKSTGARPNQRTFKIGCTARIKVVASADGNFLEVKLLDDVHNHPVSEACFRQLPKQRRLAADDLLEAKKLLTFESDDEAIQNFLVSTGKVVLLRDLRNVGFSGSSQSNNQQGQAEDCQRQGNALDALVLEVQGAGGALDVLATEENALVGVFYQDRFMREAYQNYPEVVFVDVVYKTQGKGPLLILAVEDSNGETEVVGFALCAASDNITIRLVLERFVLHVGADAIDRTLTVMTDREMVERGMLRDMFPNAAEVICMYQVLRAFRRQMTAEKMAVSREEKASVIEILQRMCHARDDEAYNELYQRLEQACSASVLAHFVGHWHEIRSQWVQGLQEVPTLGNRTNKRLESVNQKVAHIVSKHEVLDQLFHALKCFATRLRIERDQRAMQTILKIAAPPNMTEDEHKYMAFLTPYAFKRVSQQMQAAHAMVEPDETYVSTCSSCNCWDAASYMLPCRHIFFERLRTGLPLYFEEGVAQRWTREYYKNACRLFASEPKTTQQWSADVSGEEESEDSPAPKSSPFEKRKVTETGLLVQQLAACMLQLPAGPYERAVALVRDLKSAMEEGKEVCLVRIESNMEVE</sequence>
<dbReference type="InterPro" id="IPR052579">
    <property type="entry name" value="Zinc_finger_SWIM"/>
</dbReference>
<evidence type="ECO:0000259" key="2">
    <source>
        <dbReference type="Pfam" id="PF21056"/>
    </source>
</evidence>
<dbReference type="PANTHER" id="PTHR31569">
    <property type="entry name" value="SWIM-TYPE DOMAIN-CONTAINING PROTEIN"/>
    <property type="match status" value="1"/>
</dbReference>
<dbReference type="InterPro" id="IPR048325">
    <property type="entry name" value="ZSWIM3_N"/>
</dbReference>
<dbReference type="Pfam" id="PF21599">
    <property type="entry name" value="ZSWIM3_N"/>
    <property type="match status" value="1"/>
</dbReference>
<dbReference type="AlphaFoldDB" id="A0A131Z322"/>
<evidence type="ECO:0000259" key="3">
    <source>
        <dbReference type="Pfam" id="PF21599"/>
    </source>
</evidence>
<proteinExistence type="predicted"/>
<evidence type="ECO:0000256" key="1">
    <source>
        <dbReference type="SAM" id="MobiDB-lite"/>
    </source>
</evidence>
<organism evidence="4">
    <name type="scientific">Rhipicephalus appendiculatus</name>
    <name type="common">Brown ear tick</name>
    <dbReference type="NCBI Taxonomy" id="34631"/>
    <lineage>
        <taxon>Eukaryota</taxon>
        <taxon>Metazoa</taxon>
        <taxon>Ecdysozoa</taxon>
        <taxon>Arthropoda</taxon>
        <taxon>Chelicerata</taxon>
        <taxon>Arachnida</taxon>
        <taxon>Acari</taxon>
        <taxon>Parasitiformes</taxon>
        <taxon>Ixodida</taxon>
        <taxon>Ixodoidea</taxon>
        <taxon>Ixodidae</taxon>
        <taxon>Rhipicephalinae</taxon>
        <taxon>Rhipicephalus</taxon>
        <taxon>Rhipicephalus</taxon>
    </lineage>
</organism>
<feature type="region of interest" description="Disordered" evidence="1">
    <location>
        <begin position="597"/>
        <end position="622"/>
    </location>
</feature>
<protein>
    <submittedName>
        <fullName evidence="4">Uncharacterized protein</fullName>
    </submittedName>
</protein>
<feature type="domain" description="ZSWIM3 N-terminal" evidence="3">
    <location>
        <begin position="30"/>
        <end position="141"/>
    </location>
</feature>
<reference evidence="4" key="1">
    <citation type="journal article" date="2016" name="Ticks Tick Borne Dis.">
        <title>De novo assembly and annotation of the salivary gland transcriptome of Rhipicephalus appendiculatus male and female ticks during blood feeding.</title>
        <authorList>
            <person name="de Castro M.H."/>
            <person name="de Klerk D."/>
            <person name="Pienaar R."/>
            <person name="Latif A.A."/>
            <person name="Rees D.J."/>
            <person name="Mans B.J."/>
        </authorList>
    </citation>
    <scope>NUCLEOTIDE SEQUENCE</scope>
    <source>
        <tissue evidence="4">Salivary glands</tissue>
    </source>
</reference>
<name>A0A131Z322_RHIAP</name>
<dbReference type="EMBL" id="GEDV01002748">
    <property type="protein sequence ID" value="JAP85809.1"/>
    <property type="molecule type" value="Transcribed_RNA"/>
</dbReference>
<accession>A0A131Z322</accession>
<evidence type="ECO:0000313" key="4">
    <source>
        <dbReference type="EMBL" id="JAP85809.1"/>
    </source>
</evidence>